<dbReference type="OMA" id="NTTWCAT"/>
<dbReference type="Pfam" id="PF00106">
    <property type="entry name" value="adh_short"/>
    <property type="match status" value="1"/>
</dbReference>
<dbReference type="RefSeq" id="XP_003288152.1">
    <property type="nucleotide sequence ID" value="XM_003288104.1"/>
</dbReference>
<dbReference type="AlphaFoldDB" id="F0ZL50"/>
<name>F0ZL50_DICPU</name>
<dbReference type="InterPro" id="IPR002347">
    <property type="entry name" value="SDR_fam"/>
</dbReference>
<gene>
    <name evidence="2" type="ORF">DICPUDRAFT_78961</name>
</gene>
<sequence>MDYEKYDLKNKTIIITGSNAGLGKEIAKKIAKLNGHIIFACRNEKKAMEAIKEVKDFTNNENEKLEFIKLDLLSFESIKEFANEIKRRELQINILINNAGIMWLWEDLKWNNPITKIGCSQFNTQFFANYLGHFMLTQLLFDNLMENQARILNISSSVHSLSNFSLENLTENTSYTFATYCQSKMAQILSTYQMHSQIESIESEKKATVNAVHPGIFASDIVNLPSPLDKLYFKIFKSAEYCARHIVKYAVYDEYQSISGKYFDDTKIIKTSKQSYDTNLSKQLWDKSMELIKDYIM</sequence>
<dbReference type="CDD" id="cd05327">
    <property type="entry name" value="retinol-DH_like_SDR_c_like"/>
    <property type="match status" value="1"/>
</dbReference>
<dbReference type="VEuPathDB" id="AmoebaDB:DICPUDRAFT_78961"/>
<protein>
    <submittedName>
        <fullName evidence="2">Uncharacterized protein</fullName>
    </submittedName>
</protein>
<proteinExistence type="predicted"/>
<dbReference type="PRINTS" id="PR00081">
    <property type="entry name" value="GDHRDH"/>
</dbReference>
<dbReference type="Gene3D" id="3.40.50.720">
    <property type="entry name" value="NAD(P)-binding Rossmann-like Domain"/>
    <property type="match status" value="1"/>
</dbReference>
<organism evidence="2 3">
    <name type="scientific">Dictyostelium purpureum</name>
    <name type="common">Slime mold</name>
    <dbReference type="NCBI Taxonomy" id="5786"/>
    <lineage>
        <taxon>Eukaryota</taxon>
        <taxon>Amoebozoa</taxon>
        <taxon>Evosea</taxon>
        <taxon>Eumycetozoa</taxon>
        <taxon>Dictyostelia</taxon>
        <taxon>Dictyosteliales</taxon>
        <taxon>Dictyosteliaceae</taxon>
        <taxon>Dictyostelium</taxon>
    </lineage>
</organism>
<dbReference type="GeneID" id="10501569"/>
<dbReference type="STRING" id="5786.F0ZL50"/>
<dbReference type="InParanoid" id="F0ZL50"/>
<evidence type="ECO:0000256" key="1">
    <source>
        <dbReference type="ARBA" id="ARBA00023002"/>
    </source>
</evidence>
<dbReference type="SUPFAM" id="SSF51735">
    <property type="entry name" value="NAD(P)-binding Rossmann-fold domains"/>
    <property type="match status" value="1"/>
</dbReference>
<accession>F0ZL50</accession>
<reference evidence="3" key="1">
    <citation type="journal article" date="2011" name="Genome Biol.">
        <title>Comparative genomics of the social amoebae Dictyostelium discoideum and Dictyostelium purpureum.</title>
        <authorList>
            <consortium name="US DOE Joint Genome Institute (JGI-PGF)"/>
            <person name="Sucgang R."/>
            <person name="Kuo A."/>
            <person name="Tian X."/>
            <person name="Salerno W."/>
            <person name="Parikh A."/>
            <person name="Feasley C.L."/>
            <person name="Dalin E."/>
            <person name="Tu H."/>
            <person name="Huang E."/>
            <person name="Barry K."/>
            <person name="Lindquist E."/>
            <person name="Shapiro H."/>
            <person name="Bruce D."/>
            <person name="Schmutz J."/>
            <person name="Salamov A."/>
            <person name="Fey P."/>
            <person name="Gaudet P."/>
            <person name="Anjard C."/>
            <person name="Babu M.M."/>
            <person name="Basu S."/>
            <person name="Bushmanova Y."/>
            <person name="van der Wel H."/>
            <person name="Katoh-Kurasawa M."/>
            <person name="Dinh C."/>
            <person name="Coutinho P.M."/>
            <person name="Saito T."/>
            <person name="Elias M."/>
            <person name="Schaap P."/>
            <person name="Kay R.R."/>
            <person name="Henrissat B."/>
            <person name="Eichinger L."/>
            <person name="Rivero F."/>
            <person name="Putnam N.H."/>
            <person name="West C.M."/>
            <person name="Loomis W.F."/>
            <person name="Chisholm R.L."/>
            <person name="Shaulsky G."/>
            <person name="Strassmann J.E."/>
            <person name="Queller D.C."/>
            <person name="Kuspa A."/>
            <person name="Grigoriev I.V."/>
        </authorList>
    </citation>
    <scope>NUCLEOTIDE SEQUENCE [LARGE SCALE GENOMIC DNA]</scope>
    <source>
        <strain evidence="3">QSDP1</strain>
    </source>
</reference>
<dbReference type="PANTHER" id="PTHR43157">
    <property type="entry name" value="PHOSPHATIDYLINOSITOL-GLYCAN BIOSYNTHESIS CLASS F PROTEIN-RELATED"/>
    <property type="match status" value="1"/>
</dbReference>
<dbReference type="GO" id="GO:0016491">
    <property type="term" value="F:oxidoreductase activity"/>
    <property type="evidence" value="ECO:0007669"/>
    <property type="project" value="UniProtKB-KW"/>
</dbReference>
<dbReference type="EMBL" id="GL871063">
    <property type="protein sequence ID" value="EGC35345.1"/>
    <property type="molecule type" value="Genomic_DNA"/>
</dbReference>
<dbReference type="PANTHER" id="PTHR43157:SF56">
    <property type="entry name" value="SHORT-CHAIN DEHYDROGENASE_REDUCTASE FAMILY PROTEIN"/>
    <property type="match status" value="1"/>
</dbReference>
<dbReference type="Proteomes" id="UP000001064">
    <property type="component" value="Unassembled WGS sequence"/>
</dbReference>
<evidence type="ECO:0000313" key="2">
    <source>
        <dbReference type="EMBL" id="EGC35345.1"/>
    </source>
</evidence>
<dbReference type="KEGG" id="dpp:DICPUDRAFT_78961"/>
<dbReference type="InterPro" id="IPR036291">
    <property type="entry name" value="NAD(P)-bd_dom_sf"/>
</dbReference>
<keyword evidence="1" id="KW-0560">Oxidoreductase</keyword>
<keyword evidence="3" id="KW-1185">Reference proteome</keyword>
<dbReference type="OrthoDB" id="25001at2759"/>
<evidence type="ECO:0000313" key="3">
    <source>
        <dbReference type="Proteomes" id="UP000001064"/>
    </source>
</evidence>
<dbReference type="eggNOG" id="KOG1208">
    <property type="taxonomic scope" value="Eukaryota"/>
</dbReference>